<protein>
    <recommendedName>
        <fullName evidence="2">Aminotransferase class I/classII domain-containing protein</fullName>
    </recommendedName>
</protein>
<evidence type="ECO:0000313" key="1">
    <source>
        <dbReference type="EMBL" id="SVC93134.1"/>
    </source>
</evidence>
<feature type="non-terminal residue" evidence="1">
    <location>
        <position position="1"/>
    </location>
</feature>
<dbReference type="InterPro" id="IPR015421">
    <property type="entry name" value="PyrdxlP-dep_Trfase_major"/>
</dbReference>
<dbReference type="Gene3D" id="3.90.1150.10">
    <property type="entry name" value="Aspartate Aminotransferase, domain 1"/>
    <property type="match status" value="1"/>
</dbReference>
<dbReference type="CDD" id="cd00616">
    <property type="entry name" value="AHBA_syn"/>
    <property type="match status" value="1"/>
</dbReference>
<dbReference type="InterPro" id="IPR015424">
    <property type="entry name" value="PyrdxlP-dep_Trfase"/>
</dbReference>
<dbReference type="GO" id="GO:0030170">
    <property type="term" value="F:pyridoxal phosphate binding"/>
    <property type="evidence" value="ECO:0007669"/>
    <property type="project" value="TreeGrafter"/>
</dbReference>
<dbReference type="InterPro" id="IPR000653">
    <property type="entry name" value="DegT/StrS_aminotransferase"/>
</dbReference>
<dbReference type="PANTHER" id="PTHR30244">
    <property type="entry name" value="TRANSAMINASE"/>
    <property type="match status" value="1"/>
</dbReference>
<dbReference type="EMBL" id="UINC01119365">
    <property type="protein sequence ID" value="SVC93134.1"/>
    <property type="molecule type" value="Genomic_DNA"/>
</dbReference>
<dbReference type="Pfam" id="PF01041">
    <property type="entry name" value="DegT_DnrJ_EryC1"/>
    <property type="match status" value="1"/>
</dbReference>
<gene>
    <name evidence="1" type="ORF">METZ01_LOCUS345988</name>
</gene>
<accession>A0A382R5W4</accession>
<dbReference type="InterPro" id="IPR015422">
    <property type="entry name" value="PyrdxlP-dep_Trfase_small"/>
</dbReference>
<evidence type="ECO:0008006" key="2">
    <source>
        <dbReference type="Google" id="ProtNLM"/>
    </source>
</evidence>
<organism evidence="1">
    <name type="scientific">marine metagenome</name>
    <dbReference type="NCBI Taxonomy" id="408172"/>
    <lineage>
        <taxon>unclassified sequences</taxon>
        <taxon>metagenomes</taxon>
        <taxon>ecological metagenomes</taxon>
    </lineage>
</organism>
<dbReference type="GO" id="GO:0008483">
    <property type="term" value="F:transaminase activity"/>
    <property type="evidence" value="ECO:0007669"/>
    <property type="project" value="TreeGrafter"/>
</dbReference>
<dbReference type="PIRSF" id="PIRSF000390">
    <property type="entry name" value="PLP_StrS"/>
    <property type="match status" value="1"/>
</dbReference>
<name>A0A382R5W4_9ZZZZ</name>
<dbReference type="Gene3D" id="3.40.640.10">
    <property type="entry name" value="Type I PLP-dependent aspartate aminotransferase-like (Major domain)"/>
    <property type="match status" value="1"/>
</dbReference>
<sequence>PHVDAFESEVADYVGVKQAAALSSGTAALHLALEMLGVQKGDHVFCSDLTFVASANAIRYLNAIPVFIDAEPTSWNMSPSALEKAFESISPKAVIVTDIYGQSADYKLIAEICNKHQTPIIEDAAESLGAEYNRKKCGSFGEMAILSFNGNKIITTSGGGMLLTDRSEFVLKAKKLSTQSREEALHYEHAQVGYNYRLSNILAALGRAQLKSLDQYVEKRREIFNYYYNNLKNVEGIRFMPEIENGKSTRWLSVVLMENINHDKIEDIIRSFSEENIEVRPIWKPMHLQPVFEDASFYYNGQKPISASLFEHGLCLPSGSDLSK</sequence>
<proteinExistence type="predicted"/>
<feature type="non-terminal residue" evidence="1">
    <location>
        <position position="324"/>
    </location>
</feature>
<dbReference type="PANTHER" id="PTHR30244:SF34">
    <property type="entry name" value="DTDP-4-AMINO-4,6-DIDEOXYGALACTOSE TRANSAMINASE"/>
    <property type="match status" value="1"/>
</dbReference>
<dbReference type="AlphaFoldDB" id="A0A382R5W4"/>
<dbReference type="SUPFAM" id="SSF53383">
    <property type="entry name" value="PLP-dependent transferases"/>
    <property type="match status" value="1"/>
</dbReference>
<reference evidence="1" key="1">
    <citation type="submission" date="2018-05" db="EMBL/GenBank/DDBJ databases">
        <authorList>
            <person name="Lanie J.A."/>
            <person name="Ng W.-L."/>
            <person name="Kazmierczak K.M."/>
            <person name="Andrzejewski T.M."/>
            <person name="Davidsen T.M."/>
            <person name="Wayne K.J."/>
            <person name="Tettelin H."/>
            <person name="Glass J.I."/>
            <person name="Rusch D."/>
            <person name="Podicherti R."/>
            <person name="Tsui H.-C.T."/>
            <person name="Winkler M.E."/>
        </authorList>
    </citation>
    <scope>NUCLEOTIDE SEQUENCE</scope>
</reference>
<dbReference type="GO" id="GO:0000271">
    <property type="term" value="P:polysaccharide biosynthetic process"/>
    <property type="evidence" value="ECO:0007669"/>
    <property type="project" value="TreeGrafter"/>
</dbReference>